<reference evidence="3" key="1">
    <citation type="journal article" date="2019" name="Int. J. Syst. Evol. Microbiol.">
        <title>The Global Catalogue of Microorganisms (GCM) 10K type strain sequencing project: providing services to taxonomists for standard genome sequencing and annotation.</title>
        <authorList>
            <consortium name="The Broad Institute Genomics Platform"/>
            <consortium name="The Broad Institute Genome Sequencing Center for Infectious Disease"/>
            <person name="Wu L."/>
            <person name="Ma J."/>
        </authorList>
    </citation>
    <scope>NUCLEOTIDE SEQUENCE [LARGE SCALE GENOMIC DNA]</scope>
    <source>
        <strain evidence="3">JCM 31406</strain>
    </source>
</reference>
<feature type="domain" description="DUF6881" evidence="1">
    <location>
        <begin position="9"/>
        <end position="95"/>
    </location>
</feature>
<accession>A0ABQ2SCJ6</accession>
<keyword evidence="3" id="KW-1185">Reference proteome</keyword>
<name>A0ABQ2SCJ6_9DEIO</name>
<proteinExistence type="predicted"/>
<evidence type="ECO:0000313" key="3">
    <source>
        <dbReference type="Proteomes" id="UP000620633"/>
    </source>
</evidence>
<dbReference type="RefSeq" id="WP_189099442.1">
    <property type="nucleotide sequence ID" value="NZ_BMQO01000002.1"/>
</dbReference>
<protein>
    <recommendedName>
        <fullName evidence="1">DUF6881 domain-containing protein</fullName>
    </recommendedName>
</protein>
<dbReference type="InterPro" id="IPR049248">
    <property type="entry name" value="DUF6881"/>
</dbReference>
<sequence>MTDLKVEAVRWLHDDQNSPDLIAAELDGERYELRKIEVFRDGRVQGVDRIREIKGSTVLADQPWPSFDSIIRDPNESFVAHPMSAVEFDDLWQQSQKNQQTLIPVESPKE</sequence>
<evidence type="ECO:0000313" key="2">
    <source>
        <dbReference type="EMBL" id="GGS19617.1"/>
    </source>
</evidence>
<organism evidence="2 3">
    <name type="scientific">Deinococcus knuensis</name>
    <dbReference type="NCBI Taxonomy" id="1837380"/>
    <lineage>
        <taxon>Bacteria</taxon>
        <taxon>Thermotogati</taxon>
        <taxon>Deinococcota</taxon>
        <taxon>Deinococci</taxon>
        <taxon>Deinococcales</taxon>
        <taxon>Deinococcaceae</taxon>
        <taxon>Deinococcus</taxon>
    </lineage>
</organism>
<gene>
    <name evidence="2" type="ORF">GCM10008961_08990</name>
</gene>
<evidence type="ECO:0000259" key="1">
    <source>
        <dbReference type="Pfam" id="PF21812"/>
    </source>
</evidence>
<dbReference type="Pfam" id="PF21812">
    <property type="entry name" value="DUF6881"/>
    <property type="match status" value="1"/>
</dbReference>
<comment type="caution">
    <text evidence="2">The sequence shown here is derived from an EMBL/GenBank/DDBJ whole genome shotgun (WGS) entry which is preliminary data.</text>
</comment>
<dbReference type="Proteomes" id="UP000620633">
    <property type="component" value="Unassembled WGS sequence"/>
</dbReference>
<dbReference type="EMBL" id="BMQO01000002">
    <property type="protein sequence ID" value="GGS19617.1"/>
    <property type="molecule type" value="Genomic_DNA"/>
</dbReference>